<dbReference type="Gene3D" id="3.40.50.720">
    <property type="entry name" value="NAD(P)-binding Rossmann-like Domain"/>
    <property type="match status" value="1"/>
</dbReference>
<evidence type="ECO:0000256" key="1">
    <source>
        <dbReference type="ARBA" id="ARBA00007637"/>
    </source>
</evidence>
<keyword evidence="4" id="KW-1185">Reference proteome</keyword>
<name>A0ABM6RVI4_9FIRM</name>
<gene>
    <name evidence="3" type="ORF">BXT84_08445</name>
</gene>
<dbReference type="InterPro" id="IPR036291">
    <property type="entry name" value="NAD(P)-bd_dom_sf"/>
</dbReference>
<organism evidence="3 4">
    <name type="scientific">Sulfobacillus thermotolerans</name>
    <dbReference type="NCBI Taxonomy" id="338644"/>
    <lineage>
        <taxon>Bacteria</taxon>
        <taxon>Bacillati</taxon>
        <taxon>Bacillota</taxon>
        <taxon>Clostridia</taxon>
        <taxon>Eubacteriales</taxon>
        <taxon>Clostridiales Family XVII. Incertae Sedis</taxon>
        <taxon>Sulfobacillus</taxon>
    </lineage>
</organism>
<sequence>MLVTGGSGFIGHALVARLMAMGMDVVVADLVPSRHPNVQQVVGDLLDRTILEQSLTPGTDAVIHLAGFTSVLKSIPIPYQVYETNLKMTADLLERSRQLGVKNFVFASSNAVVGNVGSRLINEDMPLQPLTPYGATKAASEMLISAYTASYGIYGCAVRLTNVYGTGMMHKDSMIPRLMRAALGQSPVHIYGDGEQVRDYIYLGDVVEVFVNALTKNITGPLTTGFGRSVSVNTLCELASEAVGRPIEVDHIAAMPGEMPAVIVNTARLKSLGMAPQVDLPEGLKAVWEDFQTFS</sequence>
<evidence type="ECO:0000259" key="2">
    <source>
        <dbReference type="Pfam" id="PF01370"/>
    </source>
</evidence>
<feature type="domain" description="NAD-dependent epimerase/dehydratase" evidence="2">
    <location>
        <begin position="1"/>
        <end position="216"/>
    </location>
</feature>
<accession>A0ABM6RVI4</accession>
<dbReference type="SUPFAM" id="SSF51735">
    <property type="entry name" value="NAD(P)-binding Rossmann-fold domains"/>
    <property type="match status" value="1"/>
</dbReference>
<protein>
    <recommendedName>
        <fullName evidence="2">NAD-dependent epimerase/dehydratase domain-containing protein</fullName>
    </recommendedName>
</protein>
<dbReference type="Proteomes" id="UP000325292">
    <property type="component" value="Chromosome"/>
</dbReference>
<dbReference type="PANTHER" id="PTHR43000">
    <property type="entry name" value="DTDP-D-GLUCOSE 4,6-DEHYDRATASE-RELATED"/>
    <property type="match status" value="1"/>
</dbReference>
<evidence type="ECO:0000313" key="4">
    <source>
        <dbReference type="Proteomes" id="UP000325292"/>
    </source>
</evidence>
<dbReference type="Pfam" id="PF01370">
    <property type="entry name" value="Epimerase"/>
    <property type="match status" value="1"/>
</dbReference>
<dbReference type="EMBL" id="CP019454">
    <property type="protein sequence ID" value="AUW95487.1"/>
    <property type="molecule type" value="Genomic_DNA"/>
</dbReference>
<reference evidence="3 4" key="1">
    <citation type="journal article" date="2019" name="Sci. Rep.">
        <title>Sulfobacillus thermotolerans: new insights into resistance and metabolic capacities of acidophilic chemolithotrophs.</title>
        <authorList>
            <person name="Panyushkina A.E."/>
            <person name="Babenko V.V."/>
            <person name="Nikitina A.S."/>
            <person name="Selezneva O.V."/>
            <person name="Tsaplina I.A."/>
            <person name="Letarova M.A."/>
            <person name="Kostryukova E.S."/>
            <person name="Letarov A.V."/>
        </authorList>
    </citation>
    <scope>NUCLEOTIDE SEQUENCE [LARGE SCALE GENOMIC DNA]</scope>
    <source>
        <strain evidence="3 4">Kr1</strain>
    </source>
</reference>
<comment type="similarity">
    <text evidence="1">Belongs to the NAD(P)-dependent epimerase/dehydratase family.</text>
</comment>
<evidence type="ECO:0000313" key="3">
    <source>
        <dbReference type="EMBL" id="AUW95487.1"/>
    </source>
</evidence>
<proteinExistence type="inferred from homology"/>
<dbReference type="InterPro" id="IPR001509">
    <property type="entry name" value="Epimerase_deHydtase"/>
</dbReference>